<feature type="region of interest" description="Disordered" evidence="2">
    <location>
        <begin position="605"/>
        <end position="647"/>
    </location>
</feature>
<evidence type="ECO:0000313" key="5">
    <source>
        <dbReference type="Proteomes" id="UP001161247"/>
    </source>
</evidence>
<feature type="domain" description="DUF4283" evidence="3">
    <location>
        <begin position="275"/>
        <end position="354"/>
    </location>
</feature>
<gene>
    <name evidence="4" type="ORF">OLC1_LOCUS19712</name>
</gene>
<feature type="compositionally biased region" description="Basic and acidic residues" evidence="2">
    <location>
        <begin position="517"/>
        <end position="526"/>
    </location>
</feature>
<keyword evidence="1" id="KW-0175">Coiled coil</keyword>
<feature type="compositionally biased region" description="Polar residues" evidence="2">
    <location>
        <begin position="485"/>
        <end position="495"/>
    </location>
</feature>
<feature type="region of interest" description="Disordered" evidence="2">
    <location>
        <begin position="230"/>
        <end position="252"/>
    </location>
</feature>
<feature type="coiled-coil region" evidence="1">
    <location>
        <begin position="14"/>
        <end position="44"/>
    </location>
</feature>
<dbReference type="PANTHER" id="PTHR31286">
    <property type="entry name" value="GLYCINE-RICH CELL WALL STRUCTURAL PROTEIN 1.8-LIKE"/>
    <property type="match status" value="1"/>
</dbReference>
<proteinExistence type="predicted"/>
<reference evidence="4" key="1">
    <citation type="submission" date="2023-03" db="EMBL/GenBank/DDBJ databases">
        <authorList>
            <person name="Julca I."/>
        </authorList>
    </citation>
    <scope>NUCLEOTIDE SEQUENCE</scope>
</reference>
<evidence type="ECO:0000256" key="2">
    <source>
        <dbReference type="SAM" id="MobiDB-lite"/>
    </source>
</evidence>
<feature type="region of interest" description="Disordered" evidence="2">
    <location>
        <begin position="457"/>
        <end position="526"/>
    </location>
</feature>
<dbReference type="AlphaFoldDB" id="A0AAV1DX78"/>
<evidence type="ECO:0000256" key="1">
    <source>
        <dbReference type="SAM" id="Coils"/>
    </source>
</evidence>
<name>A0AAV1DX78_OLDCO</name>
<dbReference type="Pfam" id="PF14111">
    <property type="entry name" value="DUF4283"/>
    <property type="match status" value="1"/>
</dbReference>
<dbReference type="EMBL" id="OX459124">
    <property type="protein sequence ID" value="CAI9112538.1"/>
    <property type="molecule type" value="Genomic_DNA"/>
</dbReference>
<keyword evidence="5" id="KW-1185">Reference proteome</keyword>
<evidence type="ECO:0000313" key="4">
    <source>
        <dbReference type="EMBL" id="CAI9112538.1"/>
    </source>
</evidence>
<dbReference type="PANTHER" id="PTHR31286:SF164">
    <property type="entry name" value="ZINC FINGER, CCHC-TYPE"/>
    <property type="match status" value="1"/>
</dbReference>
<accession>A0AAV1DX78</accession>
<protein>
    <submittedName>
        <fullName evidence="4">OLC1v1012999C1</fullName>
    </submittedName>
</protein>
<dbReference type="InterPro" id="IPR025558">
    <property type="entry name" value="DUF4283"/>
</dbReference>
<evidence type="ECO:0000259" key="3">
    <source>
        <dbReference type="Pfam" id="PF14111"/>
    </source>
</evidence>
<feature type="compositionally biased region" description="Low complexity" evidence="2">
    <location>
        <begin position="506"/>
        <end position="516"/>
    </location>
</feature>
<organism evidence="4 5">
    <name type="scientific">Oldenlandia corymbosa var. corymbosa</name>
    <dbReference type="NCBI Taxonomy" id="529605"/>
    <lineage>
        <taxon>Eukaryota</taxon>
        <taxon>Viridiplantae</taxon>
        <taxon>Streptophyta</taxon>
        <taxon>Embryophyta</taxon>
        <taxon>Tracheophyta</taxon>
        <taxon>Spermatophyta</taxon>
        <taxon>Magnoliopsida</taxon>
        <taxon>eudicotyledons</taxon>
        <taxon>Gunneridae</taxon>
        <taxon>Pentapetalae</taxon>
        <taxon>asterids</taxon>
        <taxon>lamiids</taxon>
        <taxon>Gentianales</taxon>
        <taxon>Rubiaceae</taxon>
        <taxon>Rubioideae</taxon>
        <taxon>Spermacoceae</taxon>
        <taxon>Hedyotis-Oldenlandia complex</taxon>
        <taxon>Oldenlandia</taxon>
    </lineage>
</organism>
<dbReference type="Proteomes" id="UP001161247">
    <property type="component" value="Chromosome 7"/>
</dbReference>
<feature type="compositionally biased region" description="Acidic residues" evidence="2">
    <location>
        <begin position="636"/>
        <end position="647"/>
    </location>
</feature>
<sequence length="647" mass="73898">MSEEVAKSEVCCPCREIEEKLRQLEVAVQELEEISLNKECLREDIFKKIESMQQDLIQCFIDANCRMDAMKDSASVGKLKLEILTFYGGICEGVESRVVSIENLFELLEVTKDSVKISITVQGAIYNRFWNSEIAYESQAELYELVQGDMDVESYITKFEELCLNGNSVSLDSRMNPFQEEKDDENHMASHQSQHQMKEQKVFLSVGGPRLFPFKNRRKFAVRSWPSLKEFSPTPSSGNIEPSPPPSIQSKPSVYKGEPVFPLTKEEDETLAAPFKLSLVGKFSKRRPKMDFLWHQFQKIGFKGSYSLGMIDHRHIHILFDLEEDYHLCWIKGLWSFDHHIMRVLKWTPQFNTEHESSIVPVWIAFEGLPLHRFNAEYLSKLASIVGTPLKIDVPTLNLSRPSIARVCIEVNLLHELPQRVLVGTEEYSYYQDITDKNLPEYCSECKKVGHGIKDCRRGKPKVQPIPAPKAPMKVPEKMKAQHLVPQTNWKPKTQANDKRDTQVKSSSDASSSGLSTKEKGETLIDISEKSPFIPSSGKWRISKEQLETILENSKEGDKVDAWDDQEQQHKIDPTNNICKQLAVYIPQVDLSSRIDVLDDLKEDNGEAEGHMGRFNSEDNMDDERAKETVTSVVESDSDLDEVAEEI</sequence>
<dbReference type="InterPro" id="IPR040256">
    <property type="entry name" value="At4g02000-like"/>
</dbReference>